<name>A0A8T1DWQ1_9STRA</name>
<dbReference type="AlphaFoldDB" id="A0A8T1DWQ1"/>
<evidence type="ECO:0000313" key="2">
    <source>
        <dbReference type="EMBL" id="KAG2943881.1"/>
    </source>
</evidence>
<reference evidence="2" key="1">
    <citation type="submission" date="2018-10" db="EMBL/GenBank/DDBJ databases">
        <title>Effector identification in a new, highly contiguous assembly of the strawberry crown rot pathogen Phytophthora cactorum.</title>
        <authorList>
            <person name="Armitage A.D."/>
            <person name="Nellist C.F."/>
            <person name="Bates H."/>
            <person name="Vickerstaff R.J."/>
            <person name="Harrison R.J."/>
        </authorList>
    </citation>
    <scope>NUCLEOTIDE SEQUENCE</scope>
    <source>
        <strain evidence="2">4032</strain>
    </source>
</reference>
<feature type="compositionally biased region" description="Basic and acidic residues" evidence="1">
    <location>
        <begin position="23"/>
        <end position="33"/>
    </location>
</feature>
<organism evidence="2 3">
    <name type="scientific">Phytophthora cactorum</name>
    <dbReference type="NCBI Taxonomy" id="29920"/>
    <lineage>
        <taxon>Eukaryota</taxon>
        <taxon>Sar</taxon>
        <taxon>Stramenopiles</taxon>
        <taxon>Oomycota</taxon>
        <taxon>Peronosporomycetes</taxon>
        <taxon>Peronosporales</taxon>
        <taxon>Peronosporaceae</taxon>
        <taxon>Phytophthora</taxon>
    </lineage>
</organism>
<gene>
    <name evidence="2" type="ORF">PC115_g582</name>
</gene>
<feature type="region of interest" description="Disordered" evidence="1">
    <location>
        <begin position="23"/>
        <end position="42"/>
    </location>
</feature>
<proteinExistence type="predicted"/>
<comment type="caution">
    <text evidence="2">The sequence shown here is derived from an EMBL/GenBank/DDBJ whole genome shotgun (WGS) entry which is preliminary data.</text>
</comment>
<evidence type="ECO:0000313" key="3">
    <source>
        <dbReference type="Proteomes" id="UP000774804"/>
    </source>
</evidence>
<sequence length="78" mass="8770">MLIPRVTVTWDFDLVDDTLLRQHQQDEGEKETSEAQNFSADSLRGNDEALTLSLWRGCFHKGDKVQNGDEIGSTSTSK</sequence>
<protein>
    <submittedName>
        <fullName evidence="2">Uncharacterized protein</fullName>
    </submittedName>
</protein>
<evidence type="ECO:0000256" key="1">
    <source>
        <dbReference type="SAM" id="MobiDB-lite"/>
    </source>
</evidence>
<dbReference type="Proteomes" id="UP000774804">
    <property type="component" value="Unassembled WGS sequence"/>
</dbReference>
<dbReference type="EMBL" id="RCMI01000006">
    <property type="protein sequence ID" value="KAG2943881.1"/>
    <property type="molecule type" value="Genomic_DNA"/>
</dbReference>
<accession>A0A8T1DWQ1</accession>